<accession>A0A381DJX8</accession>
<proteinExistence type="predicted"/>
<dbReference type="AlphaFoldDB" id="A0A381DJX8"/>
<dbReference type="STRING" id="32024.GCA_000788295_01432"/>
<organism evidence="1 2">
    <name type="scientific">Campylobacter sputorum subsp. sputorum</name>
    <dbReference type="NCBI Taxonomy" id="32024"/>
    <lineage>
        <taxon>Bacteria</taxon>
        <taxon>Pseudomonadati</taxon>
        <taxon>Campylobacterota</taxon>
        <taxon>Epsilonproteobacteria</taxon>
        <taxon>Campylobacterales</taxon>
        <taxon>Campylobacteraceae</taxon>
        <taxon>Campylobacter</taxon>
    </lineage>
</organism>
<dbReference type="Proteomes" id="UP000254920">
    <property type="component" value="Unassembled WGS sequence"/>
</dbReference>
<gene>
    <name evidence="1" type="ORF">NCTC12475_01122</name>
</gene>
<name>A0A381DJX8_9BACT</name>
<evidence type="ECO:0000313" key="1">
    <source>
        <dbReference type="EMBL" id="SUX10910.1"/>
    </source>
</evidence>
<dbReference type="RefSeq" id="WP_089183257.1">
    <property type="nucleotide sequence ID" value="NZ_CP043427.1"/>
</dbReference>
<reference evidence="1 2" key="1">
    <citation type="submission" date="2018-06" db="EMBL/GenBank/DDBJ databases">
        <authorList>
            <consortium name="Pathogen Informatics"/>
            <person name="Doyle S."/>
        </authorList>
    </citation>
    <scope>NUCLEOTIDE SEQUENCE [LARGE SCALE GENOMIC DNA]</scope>
    <source>
        <strain evidence="1 2">NCTC12475</strain>
    </source>
</reference>
<dbReference type="Pfam" id="PF16149">
    <property type="entry name" value="DUF4857"/>
    <property type="match status" value="1"/>
</dbReference>
<dbReference type="OrthoDB" id="5365245at2"/>
<dbReference type="EMBL" id="UFVD01000001">
    <property type="protein sequence ID" value="SUX10910.1"/>
    <property type="molecule type" value="Genomic_DNA"/>
</dbReference>
<sequence>MRKIMQIVILSFILAIFLPRGIDALLKSPKESASINYSEVYNDFIIQTSKQKEVLYFKGKDKNLSLDEYLDSLPFSFYTYLIANNRFPYDEWRNADKIRANSQKFSIKPENFNQKHPPIFTIFESNPKYLKLGYNEFAITSDKSGIIFTNLNTLKKDENLSKEFTTTLLNLDFKFPIQAHFTNPTTKKPFDEGVFLKDSKNELFHIKMKNLAPFVKKTKIKDVDFMLISENERREFYGAIIDKNGVSLVSYDNYSLINLPSKHYDPATDRLEISITPMSKSMSIKKNDIVYVYYFDKNYNVLRTFEYKFGTLNGLKMIKKIVLPFEIFLADSYAYKFNISNINLKVFWLNLLLFVFALYIFRNKKERFAKSILVLIFGIYGFLSVLAV</sequence>
<evidence type="ECO:0000313" key="2">
    <source>
        <dbReference type="Proteomes" id="UP000254920"/>
    </source>
</evidence>
<dbReference type="GeneID" id="93091542"/>
<protein>
    <submittedName>
        <fullName evidence="1">Uncharacterized protein</fullName>
    </submittedName>
</protein>
<keyword evidence="2" id="KW-1185">Reference proteome</keyword>
<dbReference type="InterPro" id="IPR032333">
    <property type="entry name" value="DUF4857"/>
</dbReference>